<dbReference type="HOGENOM" id="CLU_015899_4_2_1"/>
<sequence>MCHCEDLNVCNKTKSTLKRVDFLYDNEQDSDVVFLVGIEPDVWRIPGHKKILSETNVVFRALLDGPLATRDNIIVIEDVEGRAFDYLLRYLYGKEVNIQSASTALNILYAAHKYLCSGLIQVCVKYLDENMNEKNVLEIYTHARLYAVRDDKTAFEPSAPEASTEIFNEQNGNSIPYWSEALVHNCLQYIDENADQVLVQEGIEDLSSENLKEIIKRDTLKIKSEYVVFLALDRWANRECKRRKLNLNLKNRRFVLNDLIYEIRFPFFTSDEFLLGPIQNGWLDQQELTIFSSLISNKCKNNNNNTGRIPENWKNHMKKICRKRIYNENDSVTLSQRSCGIETEKVKEKNVKKRKIMKASTFDDNEKSCTKCFPEFMVDILVCLFD</sequence>
<dbReference type="EMBL" id="AAZO01006309">
    <property type="status" value="NOT_ANNOTATED_CDS"/>
    <property type="molecule type" value="Genomic_DNA"/>
</dbReference>
<dbReference type="EnsemblMetazoa" id="PHUM519470-RA">
    <property type="protein sequence ID" value="PHUM519470-PA"/>
    <property type="gene ID" value="PHUM519470"/>
</dbReference>
<dbReference type="OMA" id="ICFSVRY"/>
<dbReference type="PANTHER" id="PTHR45774:SF4">
    <property type="entry name" value="AXUNDEAD, ISOFORM F"/>
    <property type="match status" value="1"/>
</dbReference>
<dbReference type="SMART" id="SM00875">
    <property type="entry name" value="BACK"/>
    <property type="match status" value="1"/>
</dbReference>
<evidence type="ECO:0000313" key="2">
    <source>
        <dbReference type="EMBL" id="EEB18556.1"/>
    </source>
</evidence>
<evidence type="ECO:0000259" key="1">
    <source>
        <dbReference type="PROSITE" id="PS50097"/>
    </source>
</evidence>
<proteinExistence type="predicted"/>
<dbReference type="InterPro" id="IPR000210">
    <property type="entry name" value="BTB/POZ_dom"/>
</dbReference>
<keyword evidence="4" id="KW-1185">Reference proteome</keyword>
<gene>
    <name evidence="3" type="primary">8233279</name>
    <name evidence="2" type="ORF">Phum_PHUM519470</name>
</gene>
<dbReference type="RefSeq" id="XP_002431294.1">
    <property type="nucleotide sequence ID" value="XM_002431249.1"/>
</dbReference>
<reference evidence="2" key="1">
    <citation type="submission" date="2007-04" db="EMBL/GenBank/DDBJ databases">
        <title>Annotation of Pediculus humanus corporis strain USDA.</title>
        <authorList>
            <person name="Kirkness E."/>
            <person name="Hannick L."/>
            <person name="Hass B."/>
            <person name="Bruggner R."/>
            <person name="Lawson D."/>
            <person name="Bidwell S."/>
            <person name="Joardar V."/>
            <person name="Caler E."/>
            <person name="Walenz B."/>
            <person name="Inman J."/>
            <person name="Schobel S."/>
            <person name="Galinsky K."/>
            <person name="Amedeo P."/>
            <person name="Strausberg R."/>
        </authorList>
    </citation>
    <scope>NUCLEOTIDE SEQUENCE</scope>
    <source>
        <strain evidence="2">USDA</strain>
    </source>
</reference>
<accession>E0VYV0</accession>
<dbReference type="CTD" id="8233279"/>
<dbReference type="SMART" id="SM00225">
    <property type="entry name" value="BTB"/>
    <property type="match status" value="1"/>
</dbReference>
<dbReference type="Gene3D" id="1.25.40.420">
    <property type="match status" value="1"/>
</dbReference>
<dbReference type="Gene3D" id="3.30.710.10">
    <property type="entry name" value="Potassium Channel Kv1.1, Chain A"/>
    <property type="match status" value="1"/>
</dbReference>
<dbReference type="GeneID" id="8233279"/>
<dbReference type="Pfam" id="PF07707">
    <property type="entry name" value="BACK"/>
    <property type="match status" value="1"/>
</dbReference>
<dbReference type="SUPFAM" id="SSF54695">
    <property type="entry name" value="POZ domain"/>
    <property type="match status" value="1"/>
</dbReference>
<dbReference type="GO" id="GO:0005829">
    <property type="term" value="C:cytosol"/>
    <property type="evidence" value="ECO:0007669"/>
    <property type="project" value="TreeGrafter"/>
</dbReference>
<dbReference type="eggNOG" id="KOG2075">
    <property type="taxonomic scope" value="Eukaryota"/>
</dbReference>
<evidence type="ECO:0000313" key="4">
    <source>
        <dbReference type="Proteomes" id="UP000009046"/>
    </source>
</evidence>
<dbReference type="Proteomes" id="UP000009046">
    <property type="component" value="Unassembled WGS sequence"/>
</dbReference>
<name>E0VYV0_PEDHC</name>
<dbReference type="VEuPathDB" id="VectorBase:PHUM519470"/>
<organism>
    <name type="scientific">Pediculus humanus subsp. corporis</name>
    <name type="common">Body louse</name>
    <dbReference type="NCBI Taxonomy" id="121224"/>
    <lineage>
        <taxon>Eukaryota</taxon>
        <taxon>Metazoa</taxon>
        <taxon>Ecdysozoa</taxon>
        <taxon>Arthropoda</taxon>
        <taxon>Hexapoda</taxon>
        <taxon>Insecta</taxon>
        <taxon>Pterygota</taxon>
        <taxon>Neoptera</taxon>
        <taxon>Paraneoptera</taxon>
        <taxon>Psocodea</taxon>
        <taxon>Troctomorpha</taxon>
        <taxon>Phthiraptera</taxon>
        <taxon>Anoplura</taxon>
        <taxon>Pediculidae</taxon>
        <taxon>Pediculus</taxon>
    </lineage>
</organism>
<dbReference type="STRING" id="121224.E0VYV0"/>
<dbReference type="PROSITE" id="PS50097">
    <property type="entry name" value="BTB"/>
    <property type="match status" value="1"/>
</dbReference>
<dbReference type="AlphaFoldDB" id="E0VYV0"/>
<dbReference type="PANTHER" id="PTHR45774">
    <property type="entry name" value="BTB/POZ DOMAIN-CONTAINING"/>
    <property type="match status" value="1"/>
</dbReference>
<dbReference type="OrthoDB" id="6335872at2759"/>
<dbReference type="InterPro" id="IPR011705">
    <property type="entry name" value="BACK"/>
</dbReference>
<feature type="domain" description="BTB" evidence="1">
    <location>
        <begin position="30"/>
        <end position="100"/>
    </location>
</feature>
<dbReference type="FunCoup" id="E0VYV0">
    <property type="interactions" value="5"/>
</dbReference>
<dbReference type="InterPro" id="IPR011333">
    <property type="entry name" value="SKP1/BTB/POZ_sf"/>
</dbReference>
<reference evidence="2" key="2">
    <citation type="submission" date="2007-04" db="EMBL/GenBank/DDBJ databases">
        <title>The genome of the human body louse.</title>
        <authorList>
            <consortium name="The Human Body Louse Genome Consortium"/>
            <person name="Kirkness E."/>
            <person name="Walenz B."/>
            <person name="Hass B."/>
            <person name="Bruggner R."/>
            <person name="Strausberg R."/>
        </authorList>
    </citation>
    <scope>NUCLEOTIDE SEQUENCE</scope>
    <source>
        <strain evidence="2">USDA</strain>
    </source>
</reference>
<dbReference type="Pfam" id="PF00651">
    <property type="entry name" value="BTB"/>
    <property type="match status" value="1"/>
</dbReference>
<evidence type="ECO:0000313" key="3">
    <source>
        <dbReference type="EnsemblMetazoa" id="PHUM519470-PA"/>
    </source>
</evidence>
<dbReference type="KEGG" id="phu:Phum_PHUM519470"/>
<reference evidence="3" key="3">
    <citation type="submission" date="2021-02" db="UniProtKB">
        <authorList>
            <consortium name="EnsemblMetazoa"/>
        </authorList>
    </citation>
    <scope>IDENTIFICATION</scope>
    <source>
        <strain evidence="3">USDA</strain>
    </source>
</reference>
<protein>
    <submittedName>
        <fullName evidence="2 3">Bpb/poz domain containing protein, putative</fullName>
    </submittedName>
</protein>
<dbReference type="InParanoid" id="E0VYV0"/>
<dbReference type="EMBL" id="DS235848">
    <property type="protein sequence ID" value="EEB18556.1"/>
    <property type="molecule type" value="Genomic_DNA"/>
</dbReference>
<dbReference type="GO" id="GO:0022008">
    <property type="term" value="P:neurogenesis"/>
    <property type="evidence" value="ECO:0007669"/>
    <property type="project" value="TreeGrafter"/>
</dbReference>